<protein>
    <submittedName>
        <fullName evidence="2">Uncharacterized protein</fullName>
    </submittedName>
</protein>
<evidence type="ECO:0000256" key="1">
    <source>
        <dbReference type="SAM" id="Phobius"/>
    </source>
</evidence>
<organism evidence="2 3">
    <name type="scientific">Cerrena zonata</name>
    <dbReference type="NCBI Taxonomy" id="2478898"/>
    <lineage>
        <taxon>Eukaryota</taxon>
        <taxon>Fungi</taxon>
        <taxon>Dikarya</taxon>
        <taxon>Basidiomycota</taxon>
        <taxon>Agaricomycotina</taxon>
        <taxon>Agaricomycetes</taxon>
        <taxon>Polyporales</taxon>
        <taxon>Cerrenaceae</taxon>
        <taxon>Cerrena</taxon>
    </lineage>
</organism>
<name>A0AAW0GPS5_9APHY</name>
<feature type="transmembrane region" description="Helical" evidence="1">
    <location>
        <begin position="20"/>
        <end position="40"/>
    </location>
</feature>
<sequence length="71" mass="8193">MVAAERTKALPQRFLSYPHLPTHPLATSFSIFFLFLSCWIHSRGCWPVLRPLSFLCDCRSLQLPPPPRPRS</sequence>
<keyword evidence="3" id="KW-1185">Reference proteome</keyword>
<keyword evidence="1" id="KW-0812">Transmembrane</keyword>
<dbReference type="AlphaFoldDB" id="A0AAW0GPS5"/>
<comment type="caution">
    <text evidence="2">The sequence shown here is derived from an EMBL/GenBank/DDBJ whole genome shotgun (WGS) entry which is preliminary data.</text>
</comment>
<dbReference type="Proteomes" id="UP001385951">
    <property type="component" value="Unassembled WGS sequence"/>
</dbReference>
<accession>A0AAW0GPS5</accession>
<evidence type="ECO:0000313" key="2">
    <source>
        <dbReference type="EMBL" id="KAK7693824.1"/>
    </source>
</evidence>
<proteinExistence type="predicted"/>
<gene>
    <name evidence="2" type="ORF">QCA50_003396</name>
</gene>
<keyword evidence="1" id="KW-0472">Membrane</keyword>
<reference evidence="2 3" key="1">
    <citation type="submission" date="2022-09" db="EMBL/GenBank/DDBJ databases">
        <authorList>
            <person name="Palmer J.M."/>
        </authorList>
    </citation>
    <scope>NUCLEOTIDE SEQUENCE [LARGE SCALE GENOMIC DNA]</scope>
    <source>
        <strain evidence="2 3">DSM 7382</strain>
    </source>
</reference>
<dbReference type="EMBL" id="JASBNA010000003">
    <property type="protein sequence ID" value="KAK7693824.1"/>
    <property type="molecule type" value="Genomic_DNA"/>
</dbReference>
<keyword evidence="1" id="KW-1133">Transmembrane helix</keyword>
<evidence type="ECO:0000313" key="3">
    <source>
        <dbReference type="Proteomes" id="UP001385951"/>
    </source>
</evidence>